<sequence>MLVAALTLITGCGSGEADTASVRSPAGSSARSPETAEPEQTIERDKDPVLERFPEFGDITAVEWVTREFGRPSEMAGPTDFRVSGVAQLAKADTERLQQEHDWVPAEEAPATLEGISPRVPKGVAWEVSGGFTAQVTGGAFEATFFLDPKAGVMVFDAVNPSVANP</sequence>
<reference evidence="3" key="1">
    <citation type="submission" date="2019-10" db="EMBL/GenBank/DDBJ databases">
        <title>Antimicrobial potential of Antarctic Bacteria.</title>
        <authorList>
            <person name="Benaud N."/>
            <person name="Edwards R.J."/>
            <person name="Ferrari B.C."/>
        </authorList>
    </citation>
    <scope>NUCLEOTIDE SEQUENCE [LARGE SCALE GENOMIC DNA]</scope>
    <source>
        <strain evidence="3">NBSH44</strain>
    </source>
</reference>
<evidence type="ECO:0000256" key="1">
    <source>
        <dbReference type="SAM" id="MobiDB-lite"/>
    </source>
</evidence>
<gene>
    <name evidence="2" type="ORF">F0344_25610</name>
</gene>
<dbReference type="RefSeq" id="WP_185300997.1">
    <property type="nucleotide sequence ID" value="NZ_CP045702.1"/>
</dbReference>
<dbReference type="EMBL" id="CP045702">
    <property type="protein sequence ID" value="QNE77527.1"/>
    <property type="molecule type" value="Genomic_DNA"/>
</dbReference>
<proteinExistence type="predicted"/>
<dbReference type="KEGG" id="sfiy:F0344_25610"/>
<evidence type="ECO:0000313" key="2">
    <source>
        <dbReference type="EMBL" id="QNE77527.1"/>
    </source>
</evidence>
<evidence type="ECO:0000313" key="3">
    <source>
        <dbReference type="Proteomes" id="UP000515307"/>
    </source>
</evidence>
<dbReference type="Proteomes" id="UP000515307">
    <property type="component" value="Chromosome"/>
</dbReference>
<organism evidence="2 3">
    <name type="scientific">Streptomyces finlayi</name>
    <dbReference type="NCBI Taxonomy" id="67296"/>
    <lineage>
        <taxon>Bacteria</taxon>
        <taxon>Bacillati</taxon>
        <taxon>Actinomycetota</taxon>
        <taxon>Actinomycetes</taxon>
        <taxon>Kitasatosporales</taxon>
        <taxon>Streptomycetaceae</taxon>
        <taxon>Streptomyces</taxon>
    </lineage>
</organism>
<feature type="region of interest" description="Disordered" evidence="1">
    <location>
        <begin position="13"/>
        <end position="47"/>
    </location>
</feature>
<keyword evidence="3" id="KW-1185">Reference proteome</keyword>
<evidence type="ECO:0008006" key="4">
    <source>
        <dbReference type="Google" id="ProtNLM"/>
    </source>
</evidence>
<accession>A0A7G7BQB2</accession>
<protein>
    <recommendedName>
        <fullName evidence="4">Lipoprotein</fullName>
    </recommendedName>
</protein>
<dbReference type="AlphaFoldDB" id="A0A7G7BQB2"/>
<name>A0A7G7BQB2_9ACTN</name>